<dbReference type="InterPro" id="IPR036890">
    <property type="entry name" value="HATPase_C_sf"/>
</dbReference>
<dbReference type="InterPro" id="IPR003594">
    <property type="entry name" value="HATPase_dom"/>
</dbReference>
<dbReference type="Pfam" id="PF00512">
    <property type="entry name" value="HisKA"/>
    <property type="match status" value="1"/>
</dbReference>
<keyword evidence="7 14" id="KW-0418">Kinase</keyword>
<evidence type="ECO:0000256" key="1">
    <source>
        <dbReference type="ARBA" id="ARBA00000085"/>
    </source>
</evidence>
<dbReference type="InterPro" id="IPR005467">
    <property type="entry name" value="His_kinase_dom"/>
</dbReference>
<dbReference type="Pfam" id="PF00672">
    <property type="entry name" value="HAMP"/>
    <property type="match status" value="1"/>
</dbReference>
<evidence type="ECO:0000256" key="10">
    <source>
        <dbReference type="ARBA" id="ARBA00023136"/>
    </source>
</evidence>
<dbReference type="InterPro" id="IPR050428">
    <property type="entry name" value="TCS_sensor_his_kinase"/>
</dbReference>
<evidence type="ECO:0000256" key="7">
    <source>
        <dbReference type="ARBA" id="ARBA00022777"/>
    </source>
</evidence>
<dbReference type="Proteomes" id="UP000805614">
    <property type="component" value="Unassembled WGS sequence"/>
</dbReference>
<evidence type="ECO:0000259" key="12">
    <source>
        <dbReference type="PROSITE" id="PS50109"/>
    </source>
</evidence>
<dbReference type="InterPro" id="IPR004358">
    <property type="entry name" value="Sig_transdc_His_kin-like_C"/>
</dbReference>
<evidence type="ECO:0000256" key="3">
    <source>
        <dbReference type="ARBA" id="ARBA00012438"/>
    </source>
</evidence>
<dbReference type="Pfam" id="PF02518">
    <property type="entry name" value="HATPase_c"/>
    <property type="match status" value="1"/>
</dbReference>
<feature type="domain" description="Histidine kinase" evidence="12">
    <location>
        <begin position="224"/>
        <end position="477"/>
    </location>
</feature>
<feature type="domain" description="HAMP" evidence="13">
    <location>
        <begin position="149"/>
        <end position="202"/>
    </location>
</feature>
<evidence type="ECO:0000256" key="4">
    <source>
        <dbReference type="ARBA" id="ARBA00022553"/>
    </source>
</evidence>
<evidence type="ECO:0000313" key="15">
    <source>
        <dbReference type="Proteomes" id="UP000805614"/>
    </source>
</evidence>
<proteinExistence type="predicted"/>
<evidence type="ECO:0000256" key="2">
    <source>
        <dbReference type="ARBA" id="ARBA00004236"/>
    </source>
</evidence>
<evidence type="ECO:0000256" key="9">
    <source>
        <dbReference type="ARBA" id="ARBA00023012"/>
    </source>
</evidence>
<dbReference type="SUPFAM" id="SSF158472">
    <property type="entry name" value="HAMP domain-like"/>
    <property type="match status" value="1"/>
</dbReference>
<dbReference type="CDD" id="cd00082">
    <property type="entry name" value="HisKA"/>
    <property type="match status" value="1"/>
</dbReference>
<evidence type="ECO:0000256" key="6">
    <source>
        <dbReference type="ARBA" id="ARBA00022692"/>
    </source>
</evidence>
<name>A0ABR7LNG4_9ACTN</name>
<evidence type="ECO:0000259" key="13">
    <source>
        <dbReference type="PROSITE" id="PS50885"/>
    </source>
</evidence>
<keyword evidence="8 11" id="KW-1133">Transmembrane helix</keyword>
<evidence type="ECO:0000256" key="11">
    <source>
        <dbReference type="SAM" id="Phobius"/>
    </source>
</evidence>
<dbReference type="EMBL" id="JABVEC010000008">
    <property type="protein sequence ID" value="MBC6466382.1"/>
    <property type="molecule type" value="Genomic_DNA"/>
</dbReference>
<protein>
    <recommendedName>
        <fullName evidence="3">histidine kinase</fullName>
        <ecNumber evidence="3">2.7.13.3</ecNumber>
    </recommendedName>
</protein>
<keyword evidence="9" id="KW-0902">Two-component regulatory system</keyword>
<evidence type="ECO:0000256" key="5">
    <source>
        <dbReference type="ARBA" id="ARBA00022679"/>
    </source>
</evidence>
<dbReference type="EC" id="2.7.13.3" evidence="3"/>
<dbReference type="PROSITE" id="PS50109">
    <property type="entry name" value="HIS_KIN"/>
    <property type="match status" value="1"/>
</dbReference>
<dbReference type="GO" id="GO:0016301">
    <property type="term" value="F:kinase activity"/>
    <property type="evidence" value="ECO:0007669"/>
    <property type="project" value="UniProtKB-KW"/>
</dbReference>
<sequence length="478" mass="50576">MSVAGVSVMRGYLVDRADGQLRAAQSQLAGQVVRGDGPRTPDGTLYLRVPTGFVAQIMNAQGEITSDTAAQDGRSGPRLPADVASRAGDPFTVHGWRALVTRLPDGGTLILALSMDEIDRTIGRLISLDIVVSAVVVLVLAGVGIWVVTTSMRPLVEIEKTAQAIASGQLARRVPEHPPGTEVGRLGRALNSMLAQIEMAFRARADSEATARRSEERMRRFVADAGHELRTPLTAIRGFAELYRQGGARSPEALDRLIGRIEDTAARMGLLVSDLLLLARLDLERPLDRRPVDLLAVAADAVGEARVLDPGRPLELEVRGGAAYQVLGDEPRLRQVLGNLLANALTHTPPGTPVEVRLRTAEPGEEGRLWARHPHSWAAANPGAAAVSAAPGGSPVQAPPRAVVCEVADEGPGLPTDQAERVFERFYRADQARGGDGGTGLGLAIVAALVRAHGGLIELETAPGEGAIFRIVLPLAPD</sequence>
<keyword evidence="6 11" id="KW-0812">Transmembrane</keyword>
<keyword evidence="4" id="KW-0597">Phosphoprotein</keyword>
<comment type="subcellular location">
    <subcellularLocation>
        <location evidence="2">Cell membrane</location>
    </subcellularLocation>
</comment>
<gene>
    <name evidence="14" type="ORF">HKK74_12830</name>
</gene>
<dbReference type="PRINTS" id="PR00344">
    <property type="entry name" value="BCTRLSENSOR"/>
</dbReference>
<dbReference type="InterPro" id="IPR003660">
    <property type="entry name" value="HAMP_dom"/>
</dbReference>
<dbReference type="SMART" id="SM00388">
    <property type="entry name" value="HisKA"/>
    <property type="match status" value="1"/>
</dbReference>
<keyword evidence="10 11" id="KW-0472">Membrane</keyword>
<keyword evidence="5" id="KW-0808">Transferase</keyword>
<dbReference type="Gene3D" id="1.10.287.130">
    <property type="match status" value="1"/>
</dbReference>
<dbReference type="CDD" id="cd00075">
    <property type="entry name" value="HATPase"/>
    <property type="match status" value="1"/>
</dbReference>
<dbReference type="Gene3D" id="3.30.565.10">
    <property type="entry name" value="Histidine kinase-like ATPase, C-terminal domain"/>
    <property type="match status" value="1"/>
</dbReference>
<feature type="transmembrane region" description="Helical" evidence="11">
    <location>
        <begin position="125"/>
        <end position="148"/>
    </location>
</feature>
<keyword evidence="15" id="KW-1185">Reference proteome</keyword>
<dbReference type="SMART" id="SM00387">
    <property type="entry name" value="HATPase_c"/>
    <property type="match status" value="1"/>
</dbReference>
<organism evidence="14 15">
    <name type="scientific">Actinomadura alba</name>
    <dbReference type="NCBI Taxonomy" id="406431"/>
    <lineage>
        <taxon>Bacteria</taxon>
        <taxon>Bacillati</taxon>
        <taxon>Actinomycetota</taxon>
        <taxon>Actinomycetes</taxon>
        <taxon>Streptosporangiales</taxon>
        <taxon>Thermomonosporaceae</taxon>
        <taxon>Actinomadura</taxon>
    </lineage>
</organism>
<dbReference type="InterPro" id="IPR003661">
    <property type="entry name" value="HisK_dim/P_dom"/>
</dbReference>
<evidence type="ECO:0000256" key="8">
    <source>
        <dbReference type="ARBA" id="ARBA00022989"/>
    </source>
</evidence>
<dbReference type="CDD" id="cd06225">
    <property type="entry name" value="HAMP"/>
    <property type="match status" value="1"/>
</dbReference>
<dbReference type="PANTHER" id="PTHR45436:SF5">
    <property type="entry name" value="SENSOR HISTIDINE KINASE TRCS"/>
    <property type="match status" value="1"/>
</dbReference>
<comment type="catalytic activity">
    <reaction evidence="1">
        <text>ATP + protein L-histidine = ADP + protein N-phospho-L-histidine.</text>
        <dbReference type="EC" id="2.7.13.3"/>
    </reaction>
</comment>
<dbReference type="InterPro" id="IPR036097">
    <property type="entry name" value="HisK_dim/P_sf"/>
</dbReference>
<dbReference type="SUPFAM" id="SSF55874">
    <property type="entry name" value="ATPase domain of HSP90 chaperone/DNA topoisomerase II/histidine kinase"/>
    <property type="match status" value="1"/>
</dbReference>
<comment type="caution">
    <text evidence="14">The sequence shown here is derived from an EMBL/GenBank/DDBJ whole genome shotgun (WGS) entry which is preliminary data.</text>
</comment>
<evidence type="ECO:0000313" key="14">
    <source>
        <dbReference type="EMBL" id="MBC6466382.1"/>
    </source>
</evidence>
<accession>A0ABR7LNG4</accession>
<dbReference type="SMART" id="SM00304">
    <property type="entry name" value="HAMP"/>
    <property type="match status" value="1"/>
</dbReference>
<dbReference type="PANTHER" id="PTHR45436">
    <property type="entry name" value="SENSOR HISTIDINE KINASE YKOH"/>
    <property type="match status" value="1"/>
</dbReference>
<dbReference type="Gene3D" id="6.10.340.10">
    <property type="match status" value="1"/>
</dbReference>
<dbReference type="PROSITE" id="PS50885">
    <property type="entry name" value="HAMP"/>
    <property type="match status" value="1"/>
</dbReference>
<reference evidence="14 15" key="1">
    <citation type="submission" date="2020-06" db="EMBL/GenBank/DDBJ databases">
        <title>Actinomadura xiongansis sp. nov., isolated from soil of Baiyangdian.</title>
        <authorList>
            <person name="Zhang X."/>
        </authorList>
    </citation>
    <scope>NUCLEOTIDE SEQUENCE [LARGE SCALE GENOMIC DNA]</scope>
    <source>
        <strain evidence="14 15">HBUM206468</strain>
    </source>
</reference>
<dbReference type="SUPFAM" id="SSF47384">
    <property type="entry name" value="Homodimeric domain of signal transducing histidine kinase"/>
    <property type="match status" value="1"/>
</dbReference>